<dbReference type="InterPro" id="IPR035965">
    <property type="entry name" value="PAS-like_dom_sf"/>
</dbReference>
<dbReference type="Pfam" id="PF13188">
    <property type="entry name" value="PAS_8"/>
    <property type="match status" value="1"/>
</dbReference>
<dbReference type="RefSeq" id="WP_191623093.1">
    <property type="nucleotide sequence ID" value="NZ_CABVGX010000002.1"/>
</dbReference>
<proteinExistence type="predicted"/>
<evidence type="ECO:0000259" key="1">
    <source>
        <dbReference type="PROSITE" id="PS50112"/>
    </source>
</evidence>
<evidence type="ECO:0000313" key="3">
    <source>
        <dbReference type="Proteomes" id="UP000325607"/>
    </source>
</evidence>
<dbReference type="InterPro" id="IPR000014">
    <property type="entry name" value="PAS"/>
</dbReference>
<dbReference type="CDD" id="cd00130">
    <property type="entry name" value="PAS"/>
    <property type="match status" value="1"/>
</dbReference>
<organism evidence="2 3">
    <name type="scientific">Pseudomonas fluorescens</name>
    <dbReference type="NCBI Taxonomy" id="294"/>
    <lineage>
        <taxon>Bacteria</taxon>
        <taxon>Pseudomonadati</taxon>
        <taxon>Pseudomonadota</taxon>
        <taxon>Gammaproteobacteria</taxon>
        <taxon>Pseudomonadales</taxon>
        <taxon>Pseudomonadaceae</taxon>
        <taxon>Pseudomonas</taxon>
    </lineage>
</organism>
<protein>
    <recommendedName>
        <fullName evidence="1">PAS domain-containing protein</fullName>
    </recommendedName>
</protein>
<sequence length="236" mass="25539">MDTATAKARAFTEDVEETGVLLLDGQGAILAIDNCAEALLGVGELSASLSPACLFALVPLTFETHLNQAKLKGYCHFEIISSSGQALSVRLEYSIQRATFITKIRQIGSARLAVEDYRLAFDAAGTGLALLRMSGEWVAANQMLCQMLGYTETELRQTSFQQLTHQDDVRSLLIRMAAKPKTPLKPAGSSVKTAGGEIVCPFTWSLHTSASWVGRNVRSPRRGRAAFPLHGEIVAK</sequence>
<name>A0A5E6PHX8_PSEFL</name>
<dbReference type="Proteomes" id="UP000325607">
    <property type="component" value="Unassembled WGS sequence"/>
</dbReference>
<feature type="domain" description="PAS" evidence="1">
    <location>
        <begin position="113"/>
        <end position="172"/>
    </location>
</feature>
<accession>A0A5E6PHX8</accession>
<dbReference type="SUPFAM" id="SSF55785">
    <property type="entry name" value="PYP-like sensor domain (PAS domain)"/>
    <property type="match status" value="1"/>
</dbReference>
<gene>
    <name evidence="2" type="ORF">PS645_00349</name>
</gene>
<dbReference type="Gene3D" id="3.30.450.20">
    <property type="entry name" value="PAS domain"/>
    <property type="match status" value="1"/>
</dbReference>
<dbReference type="NCBIfam" id="TIGR00229">
    <property type="entry name" value="sensory_box"/>
    <property type="match status" value="1"/>
</dbReference>
<reference evidence="2 3" key="1">
    <citation type="submission" date="2019-09" db="EMBL/GenBank/DDBJ databases">
        <authorList>
            <person name="Chandra G."/>
            <person name="Truman W A."/>
        </authorList>
    </citation>
    <scope>NUCLEOTIDE SEQUENCE [LARGE SCALE GENOMIC DNA]</scope>
    <source>
        <strain evidence="2">PS645</strain>
    </source>
</reference>
<evidence type="ECO:0000313" key="2">
    <source>
        <dbReference type="EMBL" id="VVM43041.1"/>
    </source>
</evidence>
<dbReference type="AlphaFoldDB" id="A0A5E6PHX8"/>
<dbReference type="EMBL" id="CABVGX010000002">
    <property type="protein sequence ID" value="VVM43041.1"/>
    <property type="molecule type" value="Genomic_DNA"/>
</dbReference>
<dbReference type="SMART" id="SM00091">
    <property type="entry name" value="PAS"/>
    <property type="match status" value="1"/>
</dbReference>
<dbReference type="PROSITE" id="PS50112">
    <property type="entry name" value="PAS"/>
    <property type="match status" value="1"/>
</dbReference>